<evidence type="ECO:0000256" key="7">
    <source>
        <dbReference type="ARBA" id="ARBA00025633"/>
    </source>
</evidence>
<dbReference type="EMBL" id="JALJOR010000005">
    <property type="protein sequence ID" value="KAK9817135.1"/>
    <property type="molecule type" value="Genomic_DNA"/>
</dbReference>
<reference evidence="9 10" key="1">
    <citation type="journal article" date="2024" name="Nat. Commun.">
        <title>Phylogenomics reveals the evolutionary origins of lichenization in chlorophyte algae.</title>
        <authorList>
            <person name="Puginier C."/>
            <person name="Libourel C."/>
            <person name="Otte J."/>
            <person name="Skaloud P."/>
            <person name="Haon M."/>
            <person name="Grisel S."/>
            <person name="Petersen M."/>
            <person name="Berrin J.G."/>
            <person name="Delaux P.M."/>
            <person name="Dal Grande F."/>
            <person name="Keller J."/>
        </authorList>
    </citation>
    <scope>NUCLEOTIDE SEQUENCE [LARGE SCALE GENOMIC DNA]</scope>
    <source>
        <strain evidence="9 10">SAG 2043</strain>
    </source>
</reference>
<accession>A0AAW1Q505</accession>
<dbReference type="PANTHER" id="PTHR32145:SF11">
    <property type="entry name" value="DIFLAVIN FLAVOPROTEIN A 2-RELATED"/>
    <property type="match status" value="1"/>
</dbReference>
<comment type="similarity">
    <text evidence="2">In the C-terminal section; belongs to the flavodoxin reductase family.</text>
</comment>
<protein>
    <recommendedName>
        <fullName evidence="8">Flavodoxin-like domain-containing protein</fullName>
    </recommendedName>
</protein>
<dbReference type="Gene3D" id="3.40.50.360">
    <property type="match status" value="1"/>
</dbReference>
<dbReference type="SUPFAM" id="SSF56281">
    <property type="entry name" value="Metallo-hydrolase/oxidoreductase"/>
    <property type="match status" value="1"/>
</dbReference>
<comment type="caution">
    <text evidence="9">The sequence shown here is derived from an EMBL/GenBank/DDBJ whole genome shotgun (WGS) entry which is preliminary data.</text>
</comment>
<dbReference type="Pfam" id="PF19583">
    <property type="entry name" value="ODP"/>
    <property type="match status" value="1"/>
</dbReference>
<gene>
    <name evidence="9" type="ORF">WJX72_010039</name>
</gene>
<dbReference type="InterPro" id="IPR002563">
    <property type="entry name" value="Flavin_Rdtase-like_dom"/>
</dbReference>
<evidence type="ECO:0000256" key="5">
    <source>
        <dbReference type="ARBA" id="ARBA00022982"/>
    </source>
</evidence>
<dbReference type="InterPro" id="IPR036866">
    <property type="entry name" value="RibonucZ/Hydroxyglut_hydro"/>
</dbReference>
<evidence type="ECO:0000256" key="1">
    <source>
        <dbReference type="ARBA" id="ARBA00001962"/>
    </source>
</evidence>
<evidence type="ECO:0000259" key="8">
    <source>
        <dbReference type="PROSITE" id="PS50902"/>
    </source>
</evidence>
<dbReference type="InterPro" id="IPR029039">
    <property type="entry name" value="Flavoprotein-like_sf"/>
</dbReference>
<dbReference type="SMART" id="SM00849">
    <property type="entry name" value="Lactamase_B"/>
    <property type="match status" value="1"/>
</dbReference>
<evidence type="ECO:0000313" key="9">
    <source>
        <dbReference type="EMBL" id="KAK9817135.1"/>
    </source>
</evidence>
<proteinExistence type="inferred from homology"/>
<dbReference type="Gene3D" id="3.60.15.10">
    <property type="entry name" value="Ribonuclease Z/Hydroxyacylglutathione hydrolase-like"/>
    <property type="match status" value="1"/>
</dbReference>
<dbReference type="PROSITE" id="PS50902">
    <property type="entry name" value="FLAVODOXIN_LIKE"/>
    <property type="match status" value="1"/>
</dbReference>
<dbReference type="InterPro" id="IPR008254">
    <property type="entry name" value="Flavodoxin/NO_synth"/>
</dbReference>
<evidence type="ECO:0000313" key="10">
    <source>
        <dbReference type="Proteomes" id="UP001489004"/>
    </source>
</evidence>
<dbReference type="Pfam" id="PF01613">
    <property type="entry name" value="Flavin_Reduct"/>
    <property type="match status" value="1"/>
</dbReference>
<keyword evidence="3" id="KW-0813">Transport</keyword>
<dbReference type="SUPFAM" id="SSF50475">
    <property type="entry name" value="FMN-binding split barrel"/>
    <property type="match status" value="1"/>
</dbReference>
<dbReference type="SMART" id="SM00903">
    <property type="entry name" value="Flavin_Reduct"/>
    <property type="match status" value="1"/>
</dbReference>
<dbReference type="PANTHER" id="PTHR32145">
    <property type="entry name" value="DIFLAVIN FLAVOPROTEIN A 2-RELATED"/>
    <property type="match status" value="1"/>
</dbReference>
<organism evidence="9 10">
    <name type="scientific">[Myrmecia] bisecta</name>
    <dbReference type="NCBI Taxonomy" id="41462"/>
    <lineage>
        <taxon>Eukaryota</taxon>
        <taxon>Viridiplantae</taxon>
        <taxon>Chlorophyta</taxon>
        <taxon>core chlorophytes</taxon>
        <taxon>Trebouxiophyceae</taxon>
        <taxon>Trebouxiales</taxon>
        <taxon>Trebouxiaceae</taxon>
        <taxon>Myrmecia</taxon>
    </lineage>
</organism>
<dbReference type="InterPro" id="IPR012349">
    <property type="entry name" value="Split_barrel_FMN-bd"/>
</dbReference>
<dbReference type="GO" id="GO:0046872">
    <property type="term" value="F:metal ion binding"/>
    <property type="evidence" value="ECO:0007669"/>
    <property type="project" value="UniProtKB-KW"/>
</dbReference>
<keyword evidence="5" id="KW-0249">Electron transport</keyword>
<keyword evidence="4" id="KW-0479">Metal-binding</keyword>
<evidence type="ECO:0000256" key="3">
    <source>
        <dbReference type="ARBA" id="ARBA00022448"/>
    </source>
</evidence>
<evidence type="ECO:0000256" key="4">
    <source>
        <dbReference type="ARBA" id="ARBA00022723"/>
    </source>
</evidence>
<evidence type="ECO:0000256" key="6">
    <source>
        <dbReference type="ARBA" id="ARBA00023004"/>
    </source>
</evidence>
<dbReference type="Gene3D" id="2.30.110.10">
    <property type="entry name" value="Electron Transport, Fmn-binding Protein, Chain A"/>
    <property type="match status" value="1"/>
</dbReference>
<sequence length="651" mass="70725">MNVTGVGPAVAQTSNTARFLAKQKPTATGFQTGQADTRWSPHRVVCQKARLRVGVACPATAAQAAPAVEKKQVAPSTLSKIELWGDKKRLQTQVAQVAQDSLVLRSLDWDRDRFDIEFGLQNGTTYNSYLIFGDKTALVDASHEKFRGLYLPTLQKQLKAAGRTIDFIIVSHTEPDHSGLIPDVLDLFPEAEVAGSKVALTYLEGLTHRPFNSRAVKGGDTIDLGKGHIMEFVIAPNLHWPDTMFSYDRGTGVMYTCDAFGAHYCSEDAFDSELAPLEPHFRFYYDCLMRPNARSVLSALKRVKDLQYTTIATGHGPLLRYNLPELVGRYRHWSEAVGKSTDSVAVLYTSDYGFGDRLSQTLARGITKAGVATDMVDLASVDAQELVEVVGRSTGVVIMAPPSDSREAQAAVSTLLSALKPKQKVLIAESYGGQDEPVDTLTANFVDIGVTVLDPLRVKGVPTENTYQGFEEAGTDLAQLLTSKQVLAKKKAAMGPEIAKALARLSSGLYVVTAANNSARGAMIASWVAQASFEPLGFTVAVAKDRAIESLMQVGDCFVLNCLGEGESSPLMKHFLKRFPPGADRFEGVDTFASGSGVPVLSQAIAYMEARVVSRLETADHWITYCEVTDGNVANPDKKTAVHRRKVANYY</sequence>
<dbReference type="InterPro" id="IPR051285">
    <property type="entry name" value="NADH_oxidoreductase_modular"/>
</dbReference>
<evidence type="ECO:0000256" key="2">
    <source>
        <dbReference type="ARBA" id="ARBA00006098"/>
    </source>
</evidence>
<dbReference type="InterPro" id="IPR001279">
    <property type="entry name" value="Metallo-B-lactamas"/>
</dbReference>
<dbReference type="Proteomes" id="UP001489004">
    <property type="component" value="Unassembled WGS sequence"/>
</dbReference>
<comment type="function">
    <text evidence="7">Mediates electron transfer from NADH to oxygen, reducing it to water. This modular protein has 3 redox cofactors, in other organisms the same activity requires 2 or 3 proteins.</text>
</comment>
<dbReference type="CDD" id="cd07709">
    <property type="entry name" value="flavodiiron_proteins_MBL-fold"/>
    <property type="match status" value="1"/>
</dbReference>
<dbReference type="InterPro" id="IPR045761">
    <property type="entry name" value="ODP_dom"/>
</dbReference>
<dbReference type="AlphaFoldDB" id="A0AAW1Q505"/>
<dbReference type="SUPFAM" id="SSF52218">
    <property type="entry name" value="Flavoproteins"/>
    <property type="match status" value="1"/>
</dbReference>
<comment type="cofactor">
    <cofactor evidence="1">
        <name>Fe cation</name>
        <dbReference type="ChEBI" id="CHEBI:24875"/>
    </cofactor>
</comment>
<name>A0AAW1Q505_9CHLO</name>
<dbReference type="GO" id="GO:0010181">
    <property type="term" value="F:FMN binding"/>
    <property type="evidence" value="ECO:0007669"/>
    <property type="project" value="InterPro"/>
</dbReference>
<keyword evidence="10" id="KW-1185">Reference proteome</keyword>
<keyword evidence="6" id="KW-0408">Iron</keyword>
<feature type="domain" description="Flavodoxin-like" evidence="8">
    <location>
        <begin position="344"/>
        <end position="478"/>
    </location>
</feature>